<dbReference type="GO" id="GO:0005905">
    <property type="term" value="C:clathrin-coated pit"/>
    <property type="evidence" value="ECO:0007669"/>
    <property type="project" value="UniProtKB-SubCell"/>
</dbReference>
<dbReference type="FunFam" id="1.20.1270.60:FF:000026">
    <property type="entry name" value="FCH and double SH3 domains protein 2"/>
    <property type="match status" value="1"/>
</dbReference>
<dbReference type="CDD" id="cd11894">
    <property type="entry name" value="SH3_FCHSD2_2"/>
    <property type="match status" value="1"/>
</dbReference>
<evidence type="ECO:0000256" key="23">
    <source>
        <dbReference type="ARBA" id="ARBA00079454"/>
    </source>
</evidence>
<feature type="region of interest" description="Disordered" evidence="26">
    <location>
        <begin position="301"/>
        <end position="321"/>
    </location>
</feature>
<evidence type="ECO:0000256" key="5">
    <source>
        <dbReference type="ARBA" id="ARBA00004645"/>
    </source>
</evidence>
<dbReference type="FunFam" id="2.30.30.40:FF:000033">
    <property type="entry name" value="FCH and double SH3 domains protein 2"/>
    <property type="match status" value="1"/>
</dbReference>
<evidence type="ECO:0000256" key="6">
    <source>
        <dbReference type="ARBA" id="ARBA00022443"/>
    </source>
</evidence>
<evidence type="ECO:0000256" key="2">
    <source>
        <dbReference type="ARBA" id="ARBA00004413"/>
    </source>
</evidence>
<proteinExistence type="evidence at protein level"/>
<evidence type="ECO:0000256" key="12">
    <source>
        <dbReference type="ARBA" id="ARBA00022737"/>
    </source>
</evidence>
<evidence type="ECO:0000256" key="14">
    <source>
        <dbReference type="ARBA" id="ARBA00022949"/>
    </source>
</evidence>
<evidence type="ECO:0000313" key="29">
    <source>
        <dbReference type="Ensembl" id="ENSRNOP00000048024.5"/>
    </source>
</evidence>
<dbReference type="GO" id="GO:0005886">
    <property type="term" value="C:plasma membrane"/>
    <property type="evidence" value="ECO:0007669"/>
    <property type="project" value="UniProtKB-SubCell"/>
</dbReference>
<reference evidence="29" key="3">
    <citation type="submission" date="2025-08" db="UniProtKB">
        <authorList>
            <consortium name="Ensembl"/>
        </authorList>
    </citation>
    <scope>IDENTIFICATION</scope>
    <source>
        <strain evidence="29">Brown Norway</strain>
    </source>
</reference>
<dbReference type="GO" id="GO:0030838">
    <property type="term" value="P:positive regulation of actin filament polymerization"/>
    <property type="evidence" value="ECO:0007669"/>
    <property type="project" value="UniProtKB-ARBA"/>
</dbReference>
<feature type="compositionally biased region" description="Polar residues" evidence="26">
    <location>
        <begin position="627"/>
        <end position="643"/>
    </location>
</feature>
<reference evidence="32" key="1">
    <citation type="journal article" date="2012" name="Nat. Commun.">
        <title>Quantitative maps of protein phosphorylation sites across 14 different rat organs and tissues.</title>
        <authorList>
            <person name="Lundby A."/>
            <person name="Secher A."/>
            <person name="Lage K."/>
            <person name="Nordsborg N.B."/>
            <person name="Dmytriyev A."/>
            <person name="Lundby C."/>
            <person name="Olsen J.V."/>
        </authorList>
    </citation>
    <scope>IDENTIFICATION BY MASS SPECTROMETRY [LARGE SCALE ANALYSIS]</scope>
</reference>
<dbReference type="InterPro" id="IPR001060">
    <property type="entry name" value="FCH_dom"/>
</dbReference>
<evidence type="ECO:0000256" key="22">
    <source>
        <dbReference type="ARBA" id="ARBA00070544"/>
    </source>
</evidence>
<keyword evidence="30" id="KW-1185">Reference proteome</keyword>
<dbReference type="CDD" id="cd11761">
    <property type="entry name" value="SH3_FCHSD_1"/>
    <property type="match status" value="1"/>
</dbReference>
<dbReference type="InterPro" id="IPR031160">
    <property type="entry name" value="F_BAR_dom"/>
</dbReference>
<dbReference type="VEuPathDB" id="HostDB:ENSRNOG00000019319"/>
<dbReference type="PROSITE" id="PS50002">
    <property type="entry name" value="SH3"/>
    <property type="match status" value="2"/>
</dbReference>
<evidence type="ECO:0000256" key="8">
    <source>
        <dbReference type="ARBA" id="ARBA00022475"/>
    </source>
</evidence>
<evidence type="ECO:0000259" key="27">
    <source>
        <dbReference type="PROSITE" id="PS50002"/>
    </source>
</evidence>
<evidence type="ECO:0000259" key="28">
    <source>
        <dbReference type="PROSITE" id="PS51741"/>
    </source>
</evidence>
<dbReference type="Pfam" id="PF14604">
    <property type="entry name" value="SH3_9"/>
    <property type="match status" value="1"/>
</dbReference>
<organism evidence="29 30">
    <name type="scientific">Rattus norvegicus</name>
    <name type="common">Rat</name>
    <dbReference type="NCBI Taxonomy" id="10116"/>
    <lineage>
        <taxon>Eukaryota</taxon>
        <taxon>Metazoa</taxon>
        <taxon>Chordata</taxon>
        <taxon>Craniata</taxon>
        <taxon>Vertebrata</taxon>
        <taxon>Euteleostomi</taxon>
        <taxon>Mammalia</taxon>
        <taxon>Eutheria</taxon>
        <taxon>Euarchontoglires</taxon>
        <taxon>Glires</taxon>
        <taxon>Rodentia</taxon>
        <taxon>Myomorpha</taxon>
        <taxon>Muroidea</taxon>
        <taxon>Muridae</taxon>
        <taxon>Murinae</taxon>
        <taxon>Rattus</taxon>
    </lineage>
</organism>
<keyword evidence="15 25" id="KW-0175">Coiled coil</keyword>
<evidence type="ECO:0007829" key="32">
    <source>
        <dbReference type="PubMed" id="22673903"/>
    </source>
</evidence>
<dbReference type="Proteomes" id="UP000002494">
    <property type="component" value="Chromosome 1"/>
</dbReference>
<feature type="region of interest" description="Disordered" evidence="26">
    <location>
        <begin position="627"/>
        <end position="738"/>
    </location>
</feature>
<dbReference type="AlphaFoldDB" id="D3ZCY3"/>
<dbReference type="PANTHER" id="PTHR15735:SF11">
    <property type="entry name" value="F-BAR AND DOUBLE SH3 DOMAINS PROTEIN 2"/>
    <property type="match status" value="1"/>
</dbReference>
<keyword evidence="13" id="KW-0653">Protein transport</keyword>
<evidence type="ECO:0000256" key="17">
    <source>
        <dbReference type="ARBA" id="ARBA00023136"/>
    </source>
</evidence>
<comment type="subcellular location">
    <subcellularLocation>
        <location evidence="1">Cell junction</location>
    </subcellularLocation>
    <subcellularLocation>
        <location evidence="2">Cell membrane</location>
        <topology evidence="2">Peripheral membrane protein</topology>
        <orientation evidence="2">Cytoplasmic side</orientation>
    </subcellularLocation>
    <subcellularLocation>
        <location evidence="5">Cell projection</location>
        <location evidence="5">Stereocilium</location>
    </subcellularLocation>
    <subcellularLocation>
        <location evidence="3">Cytoplasm</location>
    </subcellularLocation>
    <subcellularLocation>
        <location evidence="4">Membrane</location>
        <location evidence="4">Clathrin-coated pit</location>
    </subcellularLocation>
</comment>
<comment type="subunit">
    <text evidence="21">Homodimer. Interacts (via SH3 domain 2) with ITSN1 (via SH3 domain 4). Recruited to clathrin-coated pits during a mid-to-late stage of assembly via interaction with ITSN1. Interacts (via SH3 domain 1) with WASL. Interacts with WAS. Interacts with CASK and MAGI1. CASK inhibits interaction with MAGI1.</text>
</comment>
<evidence type="ECO:0000256" key="13">
    <source>
        <dbReference type="ARBA" id="ARBA00022927"/>
    </source>
</evidence>
<dbReference type="SMART" id="SM00055">
    <property type="entry name" value="FCH"/>
    <property type="match status" value="1"/>
</dbReference>
<feature type="compositionally biased region" description="Pro residues" evidence="26">
    <location>
        <begin position="644"/>
        <end position="655"/>
    </location>
</feature>
<comment type="function">
    <text evidence="20">Adapter protein that plays a role in endocytosis via clathrin-coated pits. Contributes to the internalization of cell surface receptors, such as integrin ITGB1 and transferrin receptor. Promotes endocytosis of EGFR in cancer cells, and thereby contributes to the down-regulation of EGFR signaling. Recruited to clathrin-coated pits during a mid-to-late stage of assembly, where it is required for normal progress from U-shaped intermediate stage pits to terminal, omega-shaped pits. Binds to membranes enriched in phosphatidylinositol 3,4-bisphosphate or phosphatidylinositol 3,4,5-trisphosphate. When bound to membranes, promotes actin polymerization via its interaction with WAS and/or WASL which leads to the activation of the Arp2/3 complex. Does not promote actin polymerisation in the absence of membranes.</text>
</comment>
<feature type="compositionally biased region" description="Polar residues" evidence="26">
    <location>
        <begin position="673"/>
        <end position="684"/>
    </location>
</feature>
<evidence type="ECO:0000256" key="18">
    <source>
        <dbReference type="ARBA" id="ARBA00023176"/>
    </source>
</evidence>
<feature type="domain" description="F-BAR" evidence="28">
    <location>
        <begin position="6"/>
        <end position="280"/>
    </location>
</feature>
<dbReference type="Bgee" id="ENSRNOG00000019319">
    <property type="expression patterns" value="Expressed in spleen and 19 other cell types or tissues"/>
</dbReference>
<dbReference type="PaxDb" id="10116-ENSRNOP00000048024"/>
<keyword evidence="8" id="KW-1003">Cell membrane</keyword>
<dbReference type="FunFam" id="2.30.30.40:FF:000060">
    <property type="entry name" value="FCH and double SH3 domains protein 2"/>
    <property type="match status" value="1"/>
</dbReference>
<dbReference type="HOGENOM" id="CLU_013546_0_0_1"/>
<evidence type="ECO:0000256" key="21">
    <source>
        <dbReference type="ARBA" id="ARBA00064013"/>
    </source>
</evidence>
<evidence type="ECO:0000256" key="11">
    <source>
        <dbReference type="ARBA" id="ARBA00022583"/>
    </source>
</evidence>
<protein>
    <recommendedName>
        <fullName evidence="22">F-BAR and double SH3 domains protein 2</fullName>
    </recommendedName>
    <alternativeName>
        <fullName evidence="23">Protein nervous wreck 1</fullName>
    </alternativeName>
    <alternativeName>
        <fullName evidence="24">SH3 multiple domains protein 3</fullName>
    </alternativeName>
</protein>
<evidence type="ECO:0000256" key="25">
    <source>
        <dbReference type="SAM" id="Coils"/>
    </source>
</evidence>
<dbReference type="PeptideAtlas" id="D3ZCY3"/>
<dbReference type="RGD" id="1304812">
    <property type="gene designation" value="Fchsd2"/>
</dbReference>
<dbReference type="InterPro" id="IPR035556">
    <property type="entry name" value="FCHSD2_SH3_2"/>
</dbReference>
<evidence type="ECO:0000256" key="4">
    <source>
        <dbReference type="ARBA" id="ARBA00004600"/>
    </source>
</evidence>
<keyword evidence="16" id="KW-0446">Lipid-binding</keyword>
<evidence type="ECO:0000256" key="16">
    <source>
        <dbReference type="ARBA" id="ARBA00023121"/>
    </source>
</evidence>
<evidence type="ECO:0000256" key="24">
    <source>
        <dbReference type="ARBA" id="ARBA00079631"/>
    </source>
</evidence>
<keyword evidence="11" id="KW-0254">Endocytosis</keyword>
<sequence length="738" mass="83994">MGQQQVKVTQELRNIQGEQMTKLQAKHQAECDLLEDMRTFSQKKAAIEREYAQGIQKLASQYLKRDWPGIKTDDRNDYRSMYPVWKSFLEATMQVAQSRINICENYKNFISEPARAVRSLKEQQLKRCVDQLTKIQTELQETVKDLVKGKKKYFETEQMAHAVREKADIEAKSKLSLFQSRISLQKASVKLKARRTECNTKATHARNDYLLTLAAANAHQDRYYQTDLLNIMKALDGNVYDHLKDYLIAFSRTELEACQAMQNTFQFLLENSSKVVRDYNLQLFLQENAVFHKPQPFQFQPCDSDTSRQLESETGTTEEHSLNKEARKWATRVAREHKNIVHQQRVLNELECHGVAVSEQSRAELEQKIDEARENIRKAEIIKLKAEARLDLLKQIGVSVDTWLKSAMNQVMEELENERWARPPAVTSNGTLHSLNADAEREEGEEFEDNMDVFDDSSSSPSGTLRNYPLTCKVVYSYKASQPDELTIEEHEVLEVIEDGDMEDWVKARNKVGQVGYVPEKYLQFPTSNSLLSMLQSLAALDSRSHTSSNSTEAELVSGSLNGDASVCFVKALYDYEGQTDDELSFPEGAIIRIVNKENQDDDGFWEGEFSGRIGVFPSVLVEELSASENGDTPWTRDIQVSPSPKPHTSLPPLPLYDQPPSSPYPSPDKRSSQFFPRSPSANENCLHAESPGFSQASRQTPDTSYGKLRPVRAAPPPPTQTHRRTAEKMEDVEITLV</sequence>
<dbReference type="Gene3D" id="1.20.1270.60">
    <property type="entry name" value="Arfaptin homology (AH) domain/BAR domain"/>
    <property type="match status" value="1"/>
</dbReference>
<reference evidence="29" key="4">
    <citation type="submission" date="2025-09" db="UniProtKB">
        <authorList>
            <consortium name="Ensembl"/>
        </authorList>
    </citation>
    <scope>IDENTIFICATION</scope>
    <source>
        <strain evidence="29">Brown Norway</strain>
    </source>
</reference>
<evidence type="ECO:0000256" key="9">
    <source>
        <dbReference type="ARBA" id="ARBA00022490"/>
    </source>
</evidence>
<evidence type="ECO:0000313" key="30">
    <source>
        <dbReference type="Proteomes" id="UP000002494"/>
    </source>
</evidence>
<feature type="domain" description="SH3" evidence="27">
    <location>
        <begin position="565"/>
        <end position="627"/>
    </location>
</feature>
<name>D3ZCY3_RAT</name>
<feature type="compositionally biased region" description="Polar residues" evidence="26">
    <location>
        <begin position="693"/>
        <end position="704"/>
    </location>
</feature>
<dbReference type="SUPFAM" id="SSF103657">
    <property type="entry name" value="BAR/IMD domain-like"/>
    <property type="match status" value="1"/>
</dbReference>
<evidence type="ECO:0000256" key="1">
    <source>
        <dbReference type="ARBA" id="ARBA00004282"/>
    </source>
</evidence>
<evidence type="ECO:0000256" key="19">
    <source>
        <dbReference type="ARBA" id="ARBA00023273"/>
    </source>
</evidence>
<feature type="compositionally biased region" description="Basic and acidic residues" evidence="26">
    <location>
        <begin position="305"/>
        <end position="321"/>
    </location>
</feature>
<keyword evidence="18" id="KW-0168">Coated pit</keyword>
<evidence type="ECO:0000256" key="15">
    <source>
        <dbReference type="ARBA" id="ARBA00023054"/>
    </source>
</evidence>
<keyword evidence="17" id="KW-0472">Membrane</keyword>
<keyword evidence="6" id="KW-0728">SH3 domain</keyword>
<dbReference type="PROSITE" id="PS51741">
    <property type="entry name" value="F_BAR"/>
    <property type="match status" value="1"/>
</dbReference>
<keyword evidence="10" id="KW-0597">Phosphoprotein</keyword>
<reference evidence="29" key="2">
    <citation type="submission" date="2024-01" db="EMBL/GenBank/DDBJ databases">
        <title>GRCr8: a new rat reference genome assembly contstructed from accurate long reads and long range scaffolding.</title>
        <authorList>
            <person name="Doris P.A."/>
            <person name="Kalbfleisch T."/>
            <person name="Li K."/>
            <person name="Howe K."/>
            <person name="Wood J."/>
        </authorList>
    </citation>
    <scope>NUCLEOTIDE SEQUENCE [LARGE SCALE GENOMIC DNA]</scope>
    <source>
        <strain evidence="29">Brown Norway</strain>
    </source>
</reference>
<dbReference type="eggNOG" id="KOG3565">
    <property type="taxonomic scope" value="Eukaryota"/>
</dbReference>
<dbReference type="GO" id="GO:0005737">
    <property type="term" value="C:cytoplasm"/>
    <property type="evidence" value="ECO:0007669"/>
    <property type="project" value="UniProtKB-SubCell"/>
</dbReference>
<dbReference type="GO" id="GO:0070161">
    <property type="term" value="C:anchoring junction"/>
    <property type="evidence" value="ECO:0007669"/>
    <property type="project" value="UniProtKB-SubCell"/>
</dbReference>
<feature type="domain" description="SH3" evidence="27">
    <location>
        <begin position="467"/>
        <end position="528"/>
    </location>
</feature>
<dbReference type="Pfam" id="PF00018">
    <property type="entry name" value="SH3_1"/>
    <property type="match status" value="1"/>
</dbReference>
<evidence type="ECO:0000256" key="26">
    <source>
        <dbReference type="SAM" id="MobiDB-lite"/>
    </source>
</evidence>
<dbReference type="GO" id="GO:0015031">
    <property type="term" value="P:protein transport"/>
    <property type="evidence" value="ECO:0007669"/>
    <property type="project" value="UniProtKB-KW"/>
</dbReference>
<dbReference type="Ensembl" id="ENSRNOT00000042524.6">
    <property type="protein sequence ID" value="ENSRNOP00000048024.5"/>
    <property type="gene ID" value="ENSRNOG00000019319.9"/>
</dbReference>
<dbReference type="GO" id="GO:0008289">
    <property type="term" value="F:lipid binding"/>
    <property type="evidence" value="ECO:0007669"/>
    <property type="project" value="UniProtKB-KW"/>
</dbReference>
<evidence type="ECO:0000256" key="3">
    <source>
        <dbReference type="ARBA" id="ARBA00004496"/>
    </source>
</evidence>
<evidence type="ECO:0000256" key="20">
    <source>
        <dbReference type="ARBA" id="ARBA00056238"/>
    </source>
</evidence>
<dbReference type="InterPro" id="IPR035460">
    <property type="entry name" value="FCHSD_SH3_1"/>
</dbReference>
<evidence type="ECO:0000256" key="7">
    <source>
        <dbReference type="ARBA" id="ARBA00022448"/>
    </source>
</evidence>
<keyword evidence="7" id="KW-0813">Transport</keyword>
<dbReference type="InterPro" id="IPR027267">
    <property type="entry name" value="AH/BAR_dom_sf"/>
</dbReference>
<gene>
    <name evidence="29 31" type="primary">Fchsd2</name>
</gene>
<dbReference type="AGR" id="RGD:1304812"/>
<feature type="coiled-coil region" evidence="25">
    <location>
        <begin position="355"/>
        <end position="389"/>
    </location>
</feature>
<dbReference type="GeneTree" id="ENSGT00510000046732"/>
<keyword evidence="9" id="KW-0963">Cytoplasm</keyword>
<keyword evidence="19" id="KW-0966">Cell projection</keyword>
<evidence type="ECO:0000256" key="10">
    <source>
        <dbReference type="ARBA" id="ARBA00022553"/>
    </source>
</evidence>
<accession>D3ZCY3</accession>
<keyword evidence="14" id="KW-0965">Cell junction</keyword>
<dbReference type="InterPro" id="IPR001452">
    <property type="entry name" value="SH3_domain"/>
</dbReference>
<dbReference type="Gene3D" id="2.30.30.40">
    <property type="entry name" value="SH3 Domains"/>
    <property type="match status" value="2"/>
</dbReference>
<keyword evidence="12" id="KW-0677">Repeat</keyword>
<dbReference type="InterPro" id="IPR036028">
    <property type="entry name" value="SH3-like_dom_sf"/>
</dbReference>
<evidence type="ECO:0000313" key="31">
    <source>
        <dbReference type="RGD" id="1304812"/>
    </source>
</evidence>
<dbReference type="PRINTS" id="PR00452">
    <property type="entry name" value="SH3DOMAIN"/>
</dbReference>
<dbReference type="ExpressionAtlas" id="D3ZCY3">
    <property type="expression patterns" value="baseline and differential"/>
</dbReference>
<dbReference type="SMART" id="SM00326">
    <property type="entry name" value="SH3"/>
    <property type="match status" value="2"/>
</dbReference>
<dbReference type="CDD" id="cd07677">
    <property type="entry name" value="F-BAR_FCHSD2"/>
    <property type="match status" value="1"/>
</dbReference>
<dbReference type="GO" id="GO:0032420">
    <property type="term" value="C:stereocilium"/>
    <property type="evidence" value="ECO:0007669"/>
    <property type="project" value="UniProtKB-SubCell"/>
</dbReference>
<dbReference type="SUPFAM" id="SSF50044">
    <property type="entry name" value="SH3-domain"/>
    <property type="match status" value="2"/>
</dbReference>
<dbReference type="GO" id="GO:0006897">
    <property type="term" value="P:endocytosis"/>
    <property type="evidence" value="ECO:0007669"/>
    <property type="project" value="UniProtKB-KW"/>
</dbReference>
<dbReference type="PANTHER" id="PTHR15735">
    <property type="entry name" value="FCH AND DOUBLE SH3 DOMAINS PROTEIN"/>
    <property type="match status" value="1"/>
</dbReference>
<dbReference type="InterPro" id="IPR034934">
    <property type="entry name" value="FCHSD2_F-BAR_dom"/>
</dbReference>
<dbReference type="Pfam" id="PF00611">
    <property type="entry name" value="FCH"/>
    <property type="match status" value="1"/>
</dbReference>